<keyword evidence="6" id="KW-1185">Reference proteome</keyword>
<dbReference type="InterPro" id="IPR036388">
    <property type="entry name" value="WH-like_DNA-bd_sf"/>
</dbReference>
<dbReference type="Gene3D" id="1.10.10.10">
    <property type="entry name" value="Winged helix-like DNA-binding domain superfamily/Winged helix DNA-binding domain"/>
    <property type="match status" value="1"/>
</dbReference>
<accession>A0A167AVG2</accession>
<dbReference type="RefSeq" id="WP_068661093.1">
    <property type="nucleotide sequence ID" value="NZ_CP017770.1"/>
</dbReference>
<protein>
    <submittedName>
        <fullName evidence="5">ArsR family transcriptional regulator</fullName>
    </submittedName>
</protein>
<dbReference type="SUPFAM" id="SSF46785">
    <property type="entry name" value="Winged helix' DNA-binding domain"/>
    <property type="match status" value="1"/>
</dbReference>
<keyword evidence="3" id="KW-0804">Transcription</keyword>
<dbReference type="InterPro" id="IPR036390">
    <property type="entry name" value="WH_DNA-bd_sf"/>
</dbReference>
<evidence type="ECO:0000313" key="6">
    <source>
        <dbReference type="Proteomes" id="UP000077134"/>
    </source>
</evidence>
<feature type="domain" description="HTH arsR-type" evidence="4">
    <location>
        <begin position="18"/>
        <end position="93"/>
    </location>
</feature>
<gene>
    <name evidence="5" type="ORF">PNBC_19475</name>
</gene>
<keyword evidence="1" id="KW-0805">Transcription regulation</keyword>
<dbReference type="PANTHER" id="PTHR43132">
    <property type="entry name" value="ARSENICAL RESISTANCE OPERON REPRESSOR ARSR-RELATED"/>
    <property type="match status" value="1"/>
</dbReference>
<dbReference type="KEGG" id="pcx:LPB68_16605"/>
<organism evidence="5 6">
    <name type="scientific">Paenibacillus crassostreae</name>
    <dbReference type="NCBI Taxonomy" id="1763538"/>
    <lineage>
        <taxon>Bacteria</taxon>
        <taxon>Bacillati</taxon>
        <taxon>Bacillota</taxon>
        <taxon>Bacilli</taxon>
        <taxon>Bacillales</taxon>
        <taxon>Paenibacillaceae</taxon>
        <taxon>Paenibacillus</taxon>
    </lineage>
</organism>
<dbReference type="Pfam" id="PF12840">
    <property type="entry name" value="HTH_20"/>
    <property type="match status" value="1"/>
</dbReference>
<name>A0A167AVG2_9BACL</name>
<dbReference type="InterPro" id="IPR001845">
    <property type="entry name" value="HTH_ArsR_DNA-bd_dom"/>
</dbReference>
<comment type="caution">
    <text evidence="5">The sequence shown here is derived from an EMBL/GenBank/DDBJ whole genome shotgun (WGS) entry which is preliminary data.</text>
</comment>
<dbReference type="PANTHER" id="PTHR43132:SF2">
    <property type="entry name" value="ARSENICAL RESISTANCE OPERON REPRESSOR ARSR-RELATED"/>
    <property type="match status" value="1"/>
</dbReference>
<reference evidence="5 6" key="1">
    <citation type="submission" date="2016-02" db="EMBL/GenBank/DDBJ databases">
        <title>Paenibacillus sp. LPB0068, isolated from Crassostrea gigas.</title>
        <authorList>
            <person name="Shin S.-K."/>
            <person name="Yi H."/>
        </authorList>
    </citation>
    <scope>NUCLEOTIDE SEQUENCE [LARGE SCALE GENOMIC DNA]</scope>
    <source>
        <strain evidence="5 6">LPB0068</strain>
    </source>
</reference>
<evidence type="ECO:0000256" key="1">
    <source>
        <dbReference type="ARBA" id="ARBA00023015"/>
    </source>
</evidence>
<dbReference type="AlphaFoldDB" id="A0A167AVG2"/>
<dbReference type="GO" id="GO:0003677">
    <property type="term" value="F:DNA binding"/>
    <property type="evidence" value="ECO:0007669"/>
    <property type="project" value="UniProtKB-KW"/>
</dbReference>
<dbReference type="GO" id="GO:0003700">
    <property type="term" value="F:DNA-binding transcription factor activity"/>
    <property type="evidence" value="ECO:0007669"/>
    <property type="project" value="InterPro"/>
</dbReference>
<dbReference type="CDD" id="cd00090">
    <property type="entry name" value="HTH_ARSR"/>
    <property type="match status" value="1"/>
</dbReference>
<dbReference type="EMBL" id="LSFN01000039">
    <property type="protein sequence ID" value="OAB71480.1"/>
    <property type="molecule type" value="Genomic_DNA"/>
</dbReference>
<dbReference type="InterPro" id="IPR051011">
    <property type="entry name" value="Metal_resp_trans_reg"/>
</dbReference>
<dbReference type="Proteomes" id="UP000077134">
    <property type="component" value="Unassembled WGS sequence"/>
</dbReference>
<evidence type="ECO:0000256" key="3">
    <source>
        <dbReference type="ARBA" id="ARBA00023163"/>
    </source>
</evidence>
<proteinExistence type="predicted"/>
<dbReference type="OrthoDB" id="9781958at2"/>
<keyword evidence="2" id="KW-0238">DNA-binding</keyword>
<evidence type="ECO:0000259" key="4">
    <source>
        <dbReference type="SMART" id="SM00418"/>
    </source>
</evidence>
<dbReference type="SMART" id="SM00418">
    <property type="entry name" value="HTH_ARSR"/>
    <property type="match status" value="1"/>
</dbReference>
<sequence length="313" mass="34678">MSEIIQEIIRYPASRILDVAKALSGDVRVRILEALGDRSMSVSQLAEVLGVAQPTISINVQTLEQVNLIVSTQGANREKICSVTCRAIQLDLPSKPGEGLHPTEEIHMPIGMFSNCSVQPSCGMAGKDGSVIGSQDDPRVFYMPDRIDASLLWFAESGYVEYYFANPLPPGVILDEIRISAELCSEAPSFREDWATDITLTINDQLVGIYTCPSDFGDRKGKLTPERWKSGTEYGMLTEWSISSKGSQINHVPSSPTTVDMLNLAFNKPIRLRFEVQEDAVNRRGLNLFGSNFGDHAQDIVLSFIRRSEHERP</sequence>
<evidence type="ECO:0000256" key="2">
    <source>
        <dbReference type="ARBA" id="ARBA00023125"/>
    </source>
</evidence>
<dbReference type="STRING" id="1763538.LPB68_16605"/>
<evidence type="ECO:0000313" key="5">
    <source>
        <dbReference type="EMBL" id="OAB71480.1"/>
    </source>
</evidence>
<dbReference type="InterPro" id="IPR011991">
    <property type="entry name" value="ArsR-like_HTH"/>
</dbReference>